<keyword evidence="2" id="KW-0408">Iron</keyword>
<keyword evidence="6" id="KW-1185">Reference proteome</keyword>
<evidence type="ECO:0000256" key="3">
    <source>
        <dbReference type="ARBA" id="ARBA00023014"/>
    </source>
</evidence>
<reference evidence="6" key="1">
    <citation type="submission" date="2017-02" db="EMBL/GenBank/DDBJ databases">
        <authorList>
            <person name="Varghese N."/>
            <person name="Submissions S."/>
        </authorList>
    </citation>
    <scope>NUCLEOTIDE SEQUENCE [LARGE SCALE GENOMIC DNA]</scope>
    <source>
        <strain evidence="6">DSM 3072</strain>
    </source>
</reference>
<accession>A0A1T4V5M7</accession>
<feature type="domain" description="4Fe-4S ferredoxin-type" evidence="4">
    <location>
        <begin position="1"/>
        <end position="29"/>
    </location>
</feature>
<organism evidence="5 6">
    <name type="scientific">Succinivibrio dextrinosolvens DSM 3072</name>
    <dbReference type="NCBI Taxonomy" id="1123324"/>
    <lineage>
        <taxon>Bacteria</taxon>
        <taxon>Pseudomonadati</taxon>
        <taxon>Pseudomonadota</taxon>
        <taxon>Gammaproteobacteria</taxon>
        <taxon>Aeromonadales</taxon>
        <taxon>Succinivibrionaceae</taxon>
        <taxon>Succinivibrio</taxon>
    </lineage>
</organism>
<dbReference type="Gene3D" id="3.30.70.20">
    <property type="match status" value="2"/>
</dbReference>
<dbReference type="Pfam" id="PF13187">
    <property type="entry name" value="Fer4_9"/>
    <property type="match status" value="1"/>
</dbReference>
<evidence type="ECO:0000256" key="2">
    <source>
        <dbReference type="ARBA" id="ARBA00023004"/>
    </source>
</evidence>
<sequence>MYFIDKSICTQCGECAASCPFESIVEQEDGSFVIDAHICTECGECQLNCPFEAICEKDENKESA</sequence>
<dbReference type="GO" id="GO:0051536">
    <property type="term" value="F:iron-sulfur cluster binding"/>
    <property type="evidence" value="ECO:0007669"/>
    <property type="project" value="UniProtKB-KW"/>
</dbReference>
<feature type="domain" description="4Fe-4S ferredoxin-type" evidence="4">
    <location>
        <begin position="30"/>
        <end position="59"/>
    </location>
</feature>
<dbReference type="AlphaFoldDB" id="A0A1T4V5M7"/>
<evidence type="ECO:0000259" key="4">
    <source>
        <dbReference type="PROSITE" id="PS51379"/>
    </source>
</evidence>
<keyword evidence="3" id="KW-0411">Iron-sulfur</keyword>
<evidence type="ECO:0000313" key="6">
    <source>
        <dbReference type="Proteomes" id="UP000242432"/>
    </source>
</evidence>
<name>A0A1T4V5M7_9GAMM</name>
<dbReference type="InterPro" id="IPR017900">
    <property type="entry name" value="4Fe4S_Fe_S_CS"/>
</dbReference>
<gene>
    <name evidence="5" type="ORF">SAMN02745213_00851</name>
</gene>
<protein>
    <submittedName>
        <fullName evidence="5">4Fe-4S dicluster domain-containing protein</fullName>
    </submittedName>
</protein>
<proteinExistence type="predicted"/>
<dbReference type="SUPFAM" id="SSF54862">
    <property type="entry name" value="4Fe-4S ferredoxins"/>
    <property type="match status" value="1"/>
</dbReference>
<dbReference type="GO" id="GO:0046872">
    <property type="term" value="F:metal ion binding"/>
    <property type="evidence" value="ECO:0007669"/>
    <property type="project" value="UniProtKB-KW"/>
</dbReference>
<evidence type="ECO:0000313" key="5">
    <source>
        <dbReference type="EMBL" id="SKA60275.1"/>
    </source>
</evidence>
<dbReference type="InterPro" id="IPR017896">
    <property type="entry name" value="4Fe4S_Fe-S-bd"/>
</dbReference>
<dbReference type="RefSeq" id="WP_078928383.1">
    <property type="nucleotide sequence ID" value="NZ_FUXX01000010.1"/>
</dbReference>
<dbReference type="PROSITE" id="PS00198">
    <property type="entry name" value="4FE4S_FER_1"/>
    <property type="match status" value="1"/>
</dbReference>
<dbReference type="PROSITE" id="PS51379">
    <property type="entry name" value="4FE4S_FER_2"/>
    <property type="match status" value="2"/>
</dbReference>
<keyword evidence="1" id="KW-0479">Metal-binding</keyword>
<dbReference type="EMBL" id="FUXX01000010">
    <property type="protein sequence ID" value="SKA60275.1"/>
    <property type="molecule type" value="Genomic_DNA"/>
</dbReference>
<evidence type="ECO:0000256" key="1">
    <source>
        <dbReference type="ARBA" id="ARBA00022723"/>
    </source>
</evidence>
<dbReference type="Proteomes" id="UP000242432">
    <property type="component" value="Unassembled WGS sequence"/>
</dbReference>